<feature type="compositionally biased region" description="Low complexity" evidence="1">
    <location>
        <begin position="126"/>
        <end position="145"/>
    </location>
</feature>
<dbReference type="Proteomes" id="UP000250235">
    <property type="component" value="Unassembled WGS sequence"/>
</dbReference>
<evidence type="ECO:0000256" key="1">
    <source>
        <dbReference type="SAM" id="MobiDB-lite"/>
    </source>
</evidence>
<feature type="compositionally biased region" description="Low complexity" evidence="1">
    <location>
        <begin position="101"/>
        <end position="116"/>
    </location>
</feature>
<feature type="region of interest" description="Disordered" evidence="1">
    <location>
        <begin position="100"/>
        <end position="145"/>
    </location>
</feature>
<reference evidence="2 3" key="1">
    <citation type="journal article" date="2015" name="Proc. Natl. Acad. Sci. U.S.A.">
        <title>The resurrection genome of Boea hygrometrica: A blueprint for survival of dehydration.</title>
        <authorList>
            <person name="Xiao L."/>
            <person name="Yang G."/>
            <person name="Zhang L."/>
            <person name="Yang X."/>
            <person name="Zhao S."/>
            <person name="Ji Z."/>
            <person name="Zhou Q."/>
            <person name="Hu M."/>
            <person name="Wang Y."/>
            <person name="Chen M."/>
            <person name="Xu Y."/>
            <person name="Jin H."/>
            <person name="Xiao X."/>
            <person name="Hu G."/>
            <person name="Bao F."/>
            <person name="Hu Y."/>
            <person name="Wan P."/>
            <person name="Li L."/>
            <person name="Deng X."/>
            <person name="Kuang T."/>
            <person name="Xiang C."/>
            <person name="Zhu J.K."/>
            <person name="Oliver M.J."/>
            <person name="He Y."/>
        </authorList>
    </citation>
    <scope>NUCLEOTIDE SEQUENCE [LARGE SCALE GENOMIC DNA]</scope>
    <source>
        <strain evidence="3">cv. XS01</strain>
    </source>
</reference>
<organism evidence="2 3">
    <name type="scientific">Dorcoceras hygrometricum</name>
    <dbReference type="NCBI Taxonomy" id="472368"/>
    <lineage>
        <taxon>Eukaryota</taxon>
        <taxon>Viridiplantae</taxon>
        <taxon>Streptophyta</taxon>
        <taxon>Embryophyta</taxon>
        <taxon>Tracheophyta</taxon>
        <taxon>Spermatophyta</taxon>
        <taxon>Magnoliopsida</taxon>
        <taxon>eudicotyledons</taxon>
        <taxon>Gunneridae</taxon>
        <taxon>Pentapetalae</taxon>
        <taxon>asterids</taxon>
        <taxon>lamiids</taxon>
        <taxon>Lamiales</taxon>
        <taxon>Gesneriaceae</taxon>
        <taxon>Didymocarpoideae</taxon>
        <taxon>Trichosporeae</taxon>
        <taxon>Loxocarpinae</taxon>
        <taxon>Dorcoceras</taxon>
    </lineage>
</organism>
<gene>
    <name evidence="2" type="ORF">F511_21619</name>
</gene>
<proteinExistence type="predicted"/>
<name>A0A2Z7D187_9LAMI</name>
<keyword evidence="3" id="KW-1185">Reference proteome</keyword>
<dbReference type="EMBL" id="KQ991063">
    <property type="protein sequence ID" value="KZV52437.1"/>
    <property type="molecule type" value="Genomic_DNA"/>
</dbReference>
<evidence type="ECO:0000313" key="3">
    <source>
        <dbReference type="Proteomes" id="UP000250235"/>
    </source>
</evidence>
<sequence>MMRRRFVVATGSPAASEFRRYFLLLLFVPYLSNPRALFSRELFRRFPVVSVVVLARARLLPESSGFLAGLVVAQYKMTQRSTLLFNILIASLSSRLPNYLPNGSTSTSPNGSTSTSPRRHLPKLRGTSGNQAGQSGSSAGRSPRP</sequence>
<protein>
    <submittedName>
        <fullName evidence="2">Uncharacterized protein</fullName>
    </submittedName>
</protein>
<evidence type="ECO:0000313" key="2">
    <source>
        <dbReference type="EMBL" id="KZV52437.1"/>
    </source>
</evidence>
<accession>A0A2Z7D187</accession>
<dbReference type="AlphaFoldDB" id="A0A2Z7D187"/>